<dbReference type="InterPro" id="IPR012677">
    <property type="entry name" value="Nucleotide-bd_a/b_plait_sf"/>
</dbReference>
<dbReference type="AlphaFoldDB" id="A0AAW0F8P4"/>
<dbReference type="SUPFAM" id="SSF54928">
    <property type="entry name" value="RNA-binding domain, RBD"/>
    <property type="match status" value="2"/>
</dbReference>
<dbReference type="Pfam" id="PF00076">
    <property type="entry name" value="RRM_1"/>
    <property type="match status" value="2"/>
</dbReference>
<dbReference type="Proteomes" id="UP001430356">
    <property type="component" value="Unassembled WGS sequence"/>
</dbReference>
<comment type="caution">
    <text evidence="3">The sequence shown here is derived from an EMBL/GenBank/DDBJ whole genome shotgun (WGS) entry which is preliminary data.</text>
</comment>
<dbReference type="GO" id="GO:0003723">
    <property type="term" value="F:RNA binding"/>
    <property type="evidence" value="ECO:0007669"/>
    <property type="project" value="UniProtKB-UniRule"/>
</dbReference>
<dbReference type="SMART" id="SM00360">
    <property type="entry name" value="RRM"/>
    <property type="match status" value="2"/>
</dbReference>
<evidence type="ECO:0000313" key="3">
    <source>
        <dbReference type="EMBL" id="KAK7201816.1"/>
    </source>
</evidence>
<evidence type="ECO:0000259" key="2">
    <source>
        <dbReference type="PROSITE" id="PS50102"/>
    </source>
</evidence>
<dbReference type="PROSITE" id="PS50102">
    <property type="entry name" value="RRM"/>
    <property type="match status" value="1"/>
</dbReference>
<sequence length="504" mass="53895">MMLSTEQTATWGDVPAYRSSSPAISSSASTAEATAGNDGSSFLFDDYRKDTAVPASHCQHWVSVGHLSLSTTEVELKALFYPYGADEAFIAWEESTMVGYVGFDSPDMAELAVYKMHAFIPRRQSQALKVHLADLQQVSHARCMGSRSLLAVLYSDCAPQSVSATIRRSKSPAAVAGDVATEVARASSTVLRRIVAALSDLSPQWFGYAAFSEELLKALLRLLLEAGDLSIPQAINCGATVGELFQLSIITGDPYYLGTRLLQRGGHGLAQLEGVCALAHSCASLPDFHISRAAFWAQVAEMATKTTSPEVNQVLLGHLRCYTRSSTHAAAAAAASSASIPLSLPTPPRSVFSTMPCSPAATAAAARSLLPPPQSPPPQQQPRQDEMKRRTIYISHLPGLLPQSMLLELLVAAGQVNKVRVCAGAGYSTLFAFVEMRTVEGAQRAMCMNGLQLMGYSIRVQTARNAVQDVIREDAQFDMSGALAQPCLFGRSHAPLGKCLTPVV</sequence>
<organism evidence="3 4">
    <name type="scientific">Novymonas esmeraldas</name>
    <dbReference type="NCBI Taxonomy" id="1808958"/>
    <lineage>
        <taxon>Eukaryota</taxon>
        <taxon>Discoba</taxon>
        <taxon>Euglenozoa</taxon>
        <taxon>Kinetoplastea</taxon>
        <taxon>Metakinetoplastina</taxon>
        <taxon>Trypanosomatida</taxon>
        <taxon>Trypanosomatidae</taxon>
        <taxon>Novymonas</taxon>
    </lineage>
</organism>
<gene>
    <name evidence="3" type="ORF">NESM_000248200</name>
</gene>
<reference evidence="3 4" key="1">
    <citation type="journal article" date="2021" name="MBio">
        <title>A New Model Trypanosomatid, Novymonas esmeraldas: Genomic Perception of Its 'Candidatus Pandoraea novymonadis' Endosymbiont.</title>
        <authorList>
            <person name="Zakharova A."/>
            <person name="Saura A."/>
            <person name="Butenko A."/>
            <person name="Podesvova L."/>
            <person name="Warmusova S."/>
            <person name="Kostygov A.Y."/>
            <person name="Nenarokova A."/>
            <person name="Lukes J."/>
            <person name="Opperdoes F.R."/>
            <person name="Yurchenko V."/>
        </authorList>
    </citation>
    <scope>NUCLEOTIDE SEQUENCE [LARGE SCALE GENOMIC DNA]</scope>
    <source>
        <strain evidence="3 4">E262AT.01</strain>
    </source>
</reference>
<dbReference type="CDD" id="cd00590">
    <property type="entry name" value="RRM_SF"/>
    <property type="match status" value="1"/>
</dbReference>
<evidence type="ECO:0000313" key="4">
    <source>
        <dbReference type="Proteomes" id="UP001430356"/>
    </source>
</evidence>
<dbReference type="Gene3D" id="3.30.70.330">
    <property type="match status" value="2"/>
</dbReference>
<dbReference type="EMBL" id="JAECZO010000020">
    <property type="protein sequence ID" value="KAK7201816.1"/>
    <property type="molecule type" value="Genomic_DNA"/>
</dbReference>
<dbReference type="InterPro" id="IPR000504">
    <property type="entry name" value="RRM_dom"/>
</dbReference>
<dbReference type="PANTHER" id="PTHR32343">
    <property type="entry name" value="SERINE/ARGININE-RICH SPLICING FACTOR"/>
    <property type="match status" value="1"/>
</dbReference>
<proteinExistence type="predicted"/>
<protein>
    <submittedName>
        <fullName evidence="3">RNA recognition motif (RRM, RBD, or RNP domain)</fullName>
    </submittedName>
</protein>
<feature type="domain" description="RRM" evidence="2">
    <location>
        <begin position="390"/>
        <end position="465"/>
    </location>
</feature>
<dbReference type="PANTHER" id="PTHR32343:SF10">
    <property type="entry name" value="RNA-BINDING REGION RNP-1 DOMAIN-CONTAINING PROTEIN"/>
    <property type="match status" value="1"/>
</dbReference>
<keyword evidence="1" id="KW-0694">RNA-binding</keyword>
<evidence type="ECO:0000256" key="1">
    <source>
        <dbReference type="PROSITE-ProRule" id="PRU00176"/>
    </source>
</evidence>
<name>A0AAW0F8P4_9TRYP</name>
<accession>A0AAW0F8P4</accession>
<keyword evidence="4" id="KW-1185">Reference proteome</keyword>
<dbReference type="InterPro" id="IPR035979">
    <property type="entry name" value="RBD_domain_sf"/>
</dbReference>